<evidence type="ECO:0000256" key="3">
    <source>
        <dbReference type="ARBA" id="ARBA00022475"/>
    </source>
</evidence>
<keyword evidence="4" id="KW-0812">Transmembrane</keyword>
<dbReference type="GO" id="GO:0043953">
    <property type="term" value="P:protein transport by the Tat complex"/>
    <property type="evidence" value="ECO:0007669"/>
    <property type="project" value="InterPro"/>
</dbReference>
<evidence type="ECO:0000256" key="7">
    <source>
        <dbReference type="ARBA" id="ARBA00023010"/>
    </source>
</evidence>
<keyword evidence="6" id="KW-1133">Transmembrane helix</keyword>
<name>A0A845V3U0_9GAMM</name>
<dbReference type="Proteomes" id="UP000484885">
    <property type="component" value="Unassembled WGS sequence"/>
</dbReference>
<dbReference type="PANTHER" id="PTHR33162:SF1">
    <property type="entry name" value="SEC-INDEPENDENT PROTEIN TRANSLOCASE PROTEIN TATA, CHLOROPLASTIC"/>
    <property type="match status" value="1"/>
</dbReference>
<dbReference type="AlphaFoldDB" id="A0A845V3U0"/>
<evidence type="ECO:0000256" key="5">
    <source>
        <dbReference type="ARBA" id="ARBA00022927"/>
    </source>
</evidence>
<evidence type="ECO:0000256" key="9">
    <source>
        <dbReference type="SAM" id="MobiDB-lite"/>
    </source>
</evidence>
<gene>
    <name evidence="10" type="primary">tatB</name>
    <name evidence="10" type="ORF">G3I74_09060</name>
</gene>
<sequence length="91" mass="10191">MSGIGFTELVLLAVLALLVVGPKRLPEIARTAGQMTRTVRGAWQNIKSEFQSELDNEHNRRIMEAAAKTRKELETPFRLDEEPKGDRKDGG</sequence>
<evidence type="ECO:0000313" key="11">
    <source>
        <dbReference type="Proteomes" id="UP000484885"/>
    </source>
</evidence>
<keyword evidence="2" id="KW-0813">Transport</keyword>
<proteinExistence type="predicted"/>
<dbReference type="Pfam" id="PF02416">
    <property type="entry name" value="TatA_B_E"/>
    <property type="match status" value="1"/>
</dbReference>
<evidence type="ECO:0000256" key="4">
    <source>
        <dbReference type="ARBA" id="ARBA00022692"/>
    </source>
</evidence>
<organism evidence="10 11">
    <name type="scientific">Wenzhouxiangella limi</name>
    <dbReference type="NCBI Taxonomy" id="2707351"/>
    <lineage>
        <taxon>Bacteria</taxon>
        <taxon>Pseudomonadati</taxon>
        <taxon>Pseudomonadota</taxon>
        <taxon>Gammaproteobacteria</taxon>
        <taxon>Chromatiales</taxon>
        <taxon>Wenzhouxiangellaceae</taxon>
        <taxon>Wenzhouxiangella</taxon>
    </lineage>
</organism>
<dbReference type="RefSeq" id="WP_164211274.1">
    <property type="nucleotide sequence ID" value="NZ_JAAGSC010000041.1"/>
</dbReference>
<dbReference type="InterPro" id="IPR018448">
    <property type="entry name" value="TatB"/>
</dbReference>
<comment type="caution">
    <text evidence="10">The sequence shown here is derived from an EMBL/GenBank/DDBJ whole genome shotgun (WGS) entry which is preliminary data.</text>
</comment>
<dbReference type="PRINTS" id="PR01506">
    <property type="entry name" value="TATBPROTEIN"/>
</dbReference>
<dbReference type="EMBL" id="JAAGSC010000041">
    <property type="protein sequence ID" value="NDY95876.1"/>
    <property type="molecule type" value="Genomic_DNA"/>
</dbReference>
<dbReference type="PANTHER" id="PTHR33162">
    <property type="entry name" value="SEC-INDEPENDENT PROTEIN TRANSLOCASE PROTEIN TATA, CHLOROPLASTIC"/>
    <property type="match status" value="1"/>
</dbReference>
<dbReference type="GO" id="GO:0008320">
    <property type="term" value="F:protein transmembrane transporter activity"/>
    <property type="evidence" value="ECO:0007669"/>
    <property type="project" value="InterPro"/>
</dbReference>
<dbReference type="NCBIfam" id="TIGR01410">
    <property type="entry name" value="tatB"/>
    <property type="match status" value="1"/>
</dbReference>
<keyword evidence="8" id="KW-0472">Membrane</keyword>
<dbReference type="GO" id="GO:0016020">
    <property type="term" value="C:membrane"/>
    <property type="evidence" value="ECO:0007669"/>
    <property type="project" value="UniProtKB-SubCell"/>
</dbReference>
<keyword evidence="7" id="KW-0811">Translocation</keyword>
<keyword evidence="3" id="KW-1003">Cell membrane</keyword>
<feature type="region of interest" description="Disordered" evidence="9">
    <location>
        <begin position="72"/>
        <end position="91"/>
    </location>
</feature>
<keyword evidence="5" id="KW-0653">Protein transport</keyword>
<reference evidence="10 11" key="1">
    <citation type="submission" date="2020-02" db="EMBL/GenBank/DDBJ databases">
        <authorList>
            <person name="Zhang X.-Y."/>
        </authorList>
    </citation>
    <scope>NUCLEOTIDE SEQUENCE [LARGE SCALE GENOMIC DNA]</scope>
    <source>
        <strain evidence="10 11">C33</strain>
    </source>
</reference>
<evidence type="ECO:0000313" key="10">
    <source>
        <dbReference type="EMBL" id="NDY95876.1"/>
    </source>
</evidence>
<evidence type="ECO:0000256" key="2">
    <source>
        <dbReference type="ARBA" id="ARBA00022448"/>
    </source>
</evidence>
<accession>A0A845V3U0</accession>
<protein>
    <submittedName>
        <fullName evidence="10">Twin-arginine translocase subunit TatB</fullName>
    </submittedName>
</protein>
<keyword evidence="11" id="KW-1185">Reference proteome</keyword>
<evidence type="ECO:0000256" key="1">
    <source>
        <dbReference type="ARBA" id="ARBA00004167"/>
    </source>
</evidence>
<dbReference type="InterPro" id="IPR003369">
    <property type="entry name" value="TatA/B/E"/>
</dbReference>
<dbReference type="Gene3D" id="1.20.5.3310">
    <property type="match status" value="1"/>
</dbReference>
<evidence type="ECO:0000256" key="6">
    <source>
        <dbReference type="ARBA" id="ARBA00022989"/>
    </source>
</evidence>
<comment type="subcellular location">
    <subcellularLocation>
        <location evidence="1">Membrane</location>
        <topology evidence="1">Single-pass membrane protein</topology>
    </subcellularLocation>
</comment>
<evidence type="ECO:0000256" key="8">
    <source>
        <dbReference type="ARBA" id="ARBA00023136"/>
    </source>
</evidence>